<gene>
    <name evidence="3" type="ORF">Mucpa_3532</name>
    <name evidence="4" type="ORF">Mucpa_5646</name>
</gene>
<dbReference type="InterPro" id="IPR003346">
    <property type="entry name" value="Transposase_20"/>
</dbReference>
<dbReference type="Pfam" id="PF01548">
    <property type="entry name" value="DEDD_Tnp_IS110"/>
    <property type="match status" value="1"/>
</dbReference>
<dbReference type="GO" id="GO:0006313">
    <property type="term" value="P:DNA transposition"/>
    <property type="evidence" value="ECO:0007669"/>
    <property type="project" value="InterPro"/>
</dbReference>
<dbReference type="GO" id="GO:0003677">
    <property type="term" value="F:DNA binding"/>
    <property type="evidence" value="ECO:0007669"/>
    <property type="project" value="InterPro"/>
</dbReference>
<dbReference type="EMBL" id="CM001403">
    <property type="protein sequence ID" value="EHQ29715.1"/>
    <property type="molecule type" value="Genomic_DNA"/>
</dbReference>
<evidence type="ECO:0000259" key="1">
    <source>
        <dbReference type="Pfam" id="PF01548"/>
    </source>
</evidence>
<organism evidence="4 5">
    <name type="scientific">Mucilaginibacter paludis DSM 18603</name>
    <dbReference type="NCBI Taxonomy" id="714943"/>
    <lineage>
        <taxon>Bacteria</taxon>
        <taxon>Pseudomonadati</taxon>
        <taxon>Bacteroidota</taxon>
        <taxon>Sphingobacteriia</taxon>
        <taxon>Sphingobacteriales</taxon>
        <taxon>Sphingobacteriaceae</taxon>
        <taxon>Mucilaginibacter</taxon>
    </lineage>
</organism>
<reference evidence="4 5" key="1">
    <citation type="submission" date="2011-09" db="EMBL/GenBank/DDBJ databases">
        <title>The permanent draft genome of Mucilaginibacter paludis DSM 18603.</title>
        <authorList>
            <consortium name="US DOE Joint Genome Institute (JGI-PGF)"/>
            <person name="Lucas S."/>
            <person name="Han J."/>
            <person name="Lapidus A."/>
            <person name="Bruce D."/>
            <person name="Goodwin L."/>
            <person name="Pitluck S."/>
            <person name="Peters L."/>
            <person name="Kyrpides N."/>
            <person name="Mavromatis K."/>
            <person name="Ivanova N."/>
            <person name="Mikhailova N."/>
            <person name="Held B."/>
            <person name="Detter J.C."/>
            <person name="Tapia R."/>
            <person name="Han C."/>
            <person name="Land M."/>
            <person name="Hauser L."/>
            <person name="Markowitz V."/>
            <person name="Cheng J.-F."/>
            <person name="Hugenholtz P."/>
            <person name="Woyke T."/>
            <person name="Wu D."/>
            <person name="Tindall B."/>
            <person name="Brambilla E."/>
            <person name="Klenk H.-P."/>
            <person name="Eisen J.A."/>
        </authorList>
    </citation>
    <scope>NUCLEOTIDE SEQUENCE [LARGE SCALE GENOMIC DNA]</scope>
    <source>
        <strain evidence="4 5">DSM 18603</strain>
    </source>
</reference>
<feature type="domain" description="Transposase IS110-like N-terminal" evidence="1">
    <location>
        <begin position="32"/>
        <end position="175"/>
    </location>
</feature>
<dbReference type="GO" id="GO:0004803">
    <property type="term" value="F:transposase activity"/>
    <property type="evidence" value="ECO:0007669"/>
    <property type="project" value="InterPro"/>
</dbReference>
<evidence type="ECO:0000313" key="4">
    <source>
        <dbReference type="EMBL" id="EHQ29715.1"/>
    </source>
</evidence>
<dbReference type="PANTHER" id="PTHR33055">
    <property type="entry name" value="TRANSPOSASE FOR INSERTION SEQUENCE ELEMENT IS1111A"/>
    <property type="match status" value="1"/>
</dbReference>
<dbReference type="OrthoDB" id="9815354at2"/>
<sequence>MSKAKKNKKKTLPQGGAGIKMKRFELIYPRSAGVDVGSMLMVVSYTDREGLSHVRPFDSFTDSLHELAALLKTAGVQEVGMEATGSYWMTLFTILEDFGMRVTLINPSHYRNVAQKTDVNDAQWLHQLLSYGMLRHSHIADEPYRELRQYIHGRDTCKDQKSDTLNRIQKNLTQMNVKFQHLISDIEGVAGMKLLRLIAAGATDPDTLLAQVNHALLKASPEDLLSSLKGDYRPHLVTMLRLNLEAFDFQKKQMLAYETYIEGTLQRLVHQKDDALTKPIEKKKGLVRKNQYHFNLKDYLLAILGVDLTEVDGLDEIGLLTILSVTGTDMSKWPTANQFASWLNLSPRQRITGGRVVGHEKRVTHNPASQAFRLAAFSLWQNKGPLGQQYRKLAGTRGKKKAIKAIARKLAVIFYHMVLKQQPYDPKKIAQDPEKQLARKIARLQKDAAKLGWTLQKVS</sequence>
<name>H1Y180_9SPHI</name>
<dbReference type="PANTHER" id="PTHR33055:SF13">
    <property type="entry name" value="TRANSPOSASE"/>
    <property type="match status" value="1"/>
</dbReference>
<feature type="domain" description="Transposase IS116/IS110/IS902 C-terminal" evidence="2">
    <location>
        <begin position="308"/>
        <end position="362"/>
    </location>
</feature>
<dbReference type="NCBIfam" id="NF033542">
    <property type="entry name" value="transpos_IS110"/>
    <property type="match status" value="1"/>
</dbReference>
<dbReference type="AlphaFoldDB" id="H1Y180"/>
<protein>
    <submittedName>
        <fullName evidence="3">ISPpu9, transposase</fullName>
    </submittedName>
</protein>
<evidence type="ECO:0000259" key="2">
    <source>
        <dbReference type="Pfam" id="PF02371"/>
    </source>
</evidence>
<dbReference type="Pfam" id="PF02371">
    <property type="entry name" value="Transposase_20"/>
    <property type="match status" value="1"/>
</dbReference>
<accession>H1Y180</accession>
<dbReference type="STRING" id="714943.Mucpa_3532"/>
<dbReference type="EMBL" id="CM001403">
    <property type="protein sequence ID" value="EHQ27630.1"/>
    <property type="molecule type" value="Genomic_DNA"/>
</dbReference>
<keyword evidence="5" id="KW-1185">Reference proteome</keyword>
<dbReference type="InterPro" id="IPR002525">
    <property type="entry name" value="Transp_IS110-like_N"/>
</dbReference>
<dbReference type="Proteomes" id="UP000002774">
    <property type="component" value="Chromosome"/>
</dbReference>
<dbReference type="HOGENOM" id="CLU_036902_11_1_10"/>
<evidence type="ECO:0000313" key="5">
    <source>
        <dbReference type="Proteomes" id="UP000002774"/>
    </source>
</evidence>
<dbReference type="eggNOG" id="COG3547">
    <property type="taxonomic scope" value="Bacteria"/>
</dbReference>
<dbReference type="InterPro" id="IPR047650">
    <property type="entry name" value="Transpos_IS110"/>
</dbReference>
<proteinExistence type="predicted"/>
<evidence type="ECO:0000313" key="3">
    <source>
        <dbReference type="EMBL" id="EHQ27630.1"/>
    </source>
</evidence>
<dbReference type="RefSeq" id="WP_008508154.1">
    <property type="nucleotide sequence ID" value="NZ_CM001403.1"/>
</dbReference>